<comment type="caution">
    <text evidence="2">The sequence shown here is derived from an EMBL/GenBank/DDBJ whole genome shotgun (WGS) entry which is preliminary data.</text>
</comment>
<reference evidence="2 3" key="1">
    <citation type="submission" date="2013-02" db="EMBL/GenBank/DDBJ databases">
        <title>Insights into the proteome of triclosan-resistant Pseudomonas putida TRO1, isolated from activated sludge.</title>
        <authorList>
            <person name="Lolas I.B."/>
            <person name="Almeida B."/>
            <person name="Starnawski P.M."/>
            <person name="Soenderkaer M."/>
            <person name="Nielsen K.L."/>
            <person name="Nielsen J.L."/>
        </authorList>
    </citation>
    <scope>NUCLEOTIDE SEQUENCE [LARGE SCALE GENOMIC DNA]</scope>
    <source>
        <strain evidence="2 3">TRO1</strain>
    </source>
</reference>
<evidence type="ECO:0000256" key="1">
    <source>
        <dbReference type="SAM" id="MobiDB-lite"/>
    </source>
</evidence>
<dbReference type="AlphaFoldDB" id="A0AAD2WCQ3"/>
<accession>A0AAD2WCQ3</accession>
<evidence type="ECO:0000313" key="2">
    <source>
        <dbReference type="EMBL" id="ENY78444.1"/>
    </source>
</evidence>
<feature type="region of interest" description="Disordered" evidence="1">
    <location>
        <begin position="59"/>
        <end position="78"/>
    </location>
</feature>
<dbReference type="EMBL" id="APBQ01000051">
    <property type="protein sequence ID" value="ENY78444.1"/>
    <property type="molecule type" value="Genomic_DNA"/>
</dbReference>
<organism evidence="2 3">
    <name type="scientific">Pseudomonas putida TRO1</name>
    <dbReference type="NCBI Taxonomy" id="1227924"/>
    <lineage>
        <taxon>Bacteria</taxon>
        <taxon>Pseudomonadati</taxon>
        <taxon>Pseudomonadota</taxon>
        <taxon>Gammaproteobacteria</taxon>
        <taxon>Pseudomonadales</taxon>
        <taxon>Pseudomonadaceae</taxon>
        <taxon>Pseudomonas</taxon>
    </lineage>
</organism>
<sequence length="78" mass="8646">MRSGAIRAAPDLNGAESLDGHLTARMHFQISKKRPLQAAAANRDVRSRSFKIYVGEPRRLERRGGEPFKPASESRISA</sequence>
<protein>
    <submittedName>
        <fullName evidence="2">Uncharacterized protein</fullName>
    </submittedName>
</protein>
<evidence type="ECO:0000313" key="3">
    <source>
        <dbReference type="Proteomes" id="UP000013237"/>
    </source>
</evidence>
<dbReference type="Proteomes" id="UP000013237">
    <property type="component" value="Unassembled WGS sequence"/>
</dbReference>
<name>A0AAD2WCQ3_PSEPU</name>
<gene>
    <name evidence="2" type="ORF">C206_07099</name>
</gene>
<proteinExistence type="predicted"/>